<evidence type="ECO:0000256" key="6">
    <source>
        <dbReference type="SAM" id="MobiDB-lite"/>
    </source>
</evidence>
<dbReference type="AlphaFoldDB" id="A0A506Y6W7"/>
<dbReference type="PROSITE" id="PS51898">
    <property type="entry name" value="TYR_RECOMBINASE"/>
    <property type="match status" value="1"/>
</dbReference>
<dbReference type="SUPFAM" id="SSF56349">
    <property type="entry name" value="DNA breaking-rejoining enzymes"/>
    <property type="match status" value="1"/>
</dbReference>
<dbReference type="GO" id="GO:0015074">
    <property type="term" value="P:DNA integration"/>
    <property type="evidence" value="ECO:0007669"/>
    <property type="project" value="UniProtKB-KW"/>
</dbReference>
<dbReference type="InterPro" id="IPR010998">
    <property type="entry name" value="Integrase_recombinase_N"/>
</dbReference>
<reference evidence="9 10" key="1">
    <citation type="submission" date="2019-06" db="EMBL/GenBank/DDBJ databases">
        <authorList>
            <person name="Li F."/>
        </authorList>
    </citation>
    <scope>NUCLEOTIDE SEQUENCE [LARGE SCALE GENOMIC DNA]</scope>
    <source>
        <strain evidence="9 10">10F1D-1</strain>
    </source>
</reference>
<dbReference type="InterPro" id="IPR013762">
    <property type="entry name" value="Integrase-like_cat_sf"/>
</dbReference>
<evidence type="ECO:0000256" key="2">
    <source>
        <dbReference type="ARBA" id="ARBA00022908"/>
    </source>
</evidence>
<evidence type="ECO:0000259" key="7">
    <source>
        <dbReference type="PROSITE" id="PS51898"/>
    </source>
</evidence>
<dbReference type="OrthoDB" id="4326943at2"/>
<gene>
    <name evidence="9" type="ORF">FJ657_10130</name>
</gene>
<dbReference type="Proteomes" id="UP000316252">
    <property type="component" value="Unassembled WGS sequence"/>
</dbReference>
<dbReference type="GO" id="GO:0006310">
    <property type="term" value="P:DNA recombination"/>
    <property type="evidence" value="ECO:0007669"/>
    <property type="project" value="UniProtKB-KW"/>
</dbReference>
<dbReference type="EMBL" id="VHQG01000002">
    <property type="protein sequence ID" value="TPW76159.1"/>
    <property type="molecule type" value="Genomic_DNA"/>
</dbReference>
<dbReference type="PANTHER" id="PTHR30349:SF41">
    <property type="entry name" value="INTEGRASE_RECOMBINASE PROTEIN MJ0367-RELATED"/>
    <property type="match status" value="1"/>
</dbReference>
<dbReference type="InterPro" id="IPR044068">
    <property type="entry name" value="CB"/>
</dbReference>
<evidence type="ECO:0000313" key="10">
    <source>
        <dbReference type="Proteomes" id="UP000316252"/>
    </source>
</evidence>
<dbReference type="InterPro" id="IPR011010">
    <property type="entry name" value="DNA_brk_join_enz"/>
</dbReference>
<keyword evidence="3 5" id="KW-0238">DNA-binding</keyword>
<dbReference type="PROSITE" id="PS51900">
    <property type="entry name" value="CB"/>
    <property type="match status" value="1"/>
</dbReference>
<dbReference type="InterPro" id="IPR002104">
    <property type="entry name" value="Integrase_catalytic"/>
</dbReference>
<dbReference type="PANTHER" id="PTHR30349">
    <property type="entry name" value="PHAGE INTEGRASE-RELATED"/>
    <property type="match status" value="1"/>
</dbReference>
<evidence type="ECO:0000313" key="9">
    <source>
        <dbReference type="EMBL" id="TPW76159.1"/>
    </source>
</evidence>
<keyword evidence="10" id="KW-1185">Reference proteome</keyword>
<keyword evidence="2" id="KW-0229">DNA integration</keyword>
<name>A0A506Y6W7_9MICO</name>
<comment type="caution">
    <text evidence="9">The sequence shown here is derived from an EMBL/GenBank/DDBJ whole genome shotgun (WGS) entry which is preliminary data.</text>
</comment>
<evidence type="ECO:0000259" key="8">
    <source>
        <dbReference type="PROSITE" id="PS51900"/>
    </source>
</evidence>
<accession>A0A506Y6W7</accession>
<evidence type="ECO:0000256" key="4">
    <source>
        <dbReference type="ARBA" id="ARBA00023172"/>
    </source>
</evidence>
<evidence type="ECO:0000256" key="3">
    <source>
        <dbReference type="ARBA" id="ARBA00023125"/>
    </source>
</evidence>
<dbReference type="InterPro" id="IPR004107">
    <property type="entry name" value="Integrase_SAM-like_N"/>
</dbReference>
<dbReference type="Pfam" id="PF02899">
    <property type="entry name" value="Phage_int_SAM_1"/>
    <property type="match status" value="1"/>
</dbReference>
<dbReference type="GO" id="GO:0003677">
    <property type="term" value="F:DNA binding"/>
    <property type="evidence" value="ECO:0007669"/>
    <property type="project" value="UniProtKB-UniRule"/>
</dbReference>
<evidence type="ECO:0000256" key="5">
    <source>
        <dbReference type="PROSITE-ProRule" id="PRU01248"/>
    </source>
</evidence>
<proteinExistence type="inferred from homology"/>
<organism evidence="9 10">
    <name type="scientific">Schumannella soli</name>
    <dbReference type="NCBI Taxonomy" id="2590779"/>
    <lineage>
        <taxon>Bacteria</taxon>
        <taxon>Bacillati</taxon>
        <taxon>Actinomycetota</taxon>
        <taxon>Actinomycetes</taxon>
        <taxon>Micrococcales</taxon>
        <taxon>Microbacteriaceae</taxon>
        <taxon>Schumannella</taxon>
    </lineage>
</organism>
<feature type="domain" description="Core-binding (CB)" evidence="8">
    <location>
        <begin position="94"/>
        <end position="176"/>
    </location>
</feature>
<feature type="region of interest" description="Disordered" evidence="6">
    <location>
        <begin position="1"/>
        <end position="25"/>
    </location>
</feature>
<evidence type="ECO:0000256" key="1">
    <source>
        <dbReference type="ARBA" id="ARBA00008857"/>
    </source>
</evidence>
<keyword evidence="4" id="KW-0233">DNA recombination</keyword>
<dbReference type="Gene3D" id="1.10.443.10">
    <property type="entry name" value="Intergrase catalytic core"/>
    <property type="match status" value="1"/>
</dbReference>
<feature type="domain" description="Tyr recombinase" evidence="7">
    <location>
        <begin position="197"/>
        <end position="424"/>
    </location>
</feature>
<protein>
    <submittedName>
        <fullName evidence="9">Tyrosine-type recombinase/integrase</fullName>
    </submittedName>
</protein>
<dbReference type="Gene3D" id="1.10.150.130">
    <property type="match status" value="1"/>
</dbReference>
<dbReference type="InterPro" id="IPR050090">
    <property type="entry name" value="Tyrosine_recombinase_XerCD"/>
</dbReference>
<sequence>MPRIDPGMENTNNNHHEGKSLSSAGRPKLAVGAIGKIAFTDMSGKLRGRASTRDAAGRLRRLEAFGASADEIERKLLRRATQLALKAGELTSASSLSELLEVWYDEIVLTREIRPQTVQMYRTKINRLTKWYEALALQELRAHRMQSLVNDLGRKVGRKEFRTLMSILRQVFRYAVRAELVAYSPMGALEQVRYESKKPVALSIEQVQVFRREFNAYVLEGERRSNRRQSQLVVDIILGVGGLRISEALAIRVGDVDFDRNTVNVNGTLVYLAGQPLERQPKLKTKGQERVVRLLPDGMGMRALRAAYESLAPEQRDANMPLVRRISTVGVETPWINPSIIGTHFDAVTKRPAVVEALAKTGLIVKQLTPHTLRRSVATVVSRASGDDAASALLGHSDSRTTRQSYIAPTVKVVDAAGLDDLFSFEENPRT</sequence>
<comment type="similarity">
    <text evidence="1">Belongs to the 'phage' integrase family.</text>
</comment>
<dbReference type="Pfam" id="PF00589">
    <property type="entry name" value="Phage_integrase"/>
    <property type="match status" value="1"/>
</dbReference>